<accession>A0A7Y4IEL1</accession>
<protein>
    <submittedName>
        <fullName evidence="2">Uncharacterized protein</fullName>
    </submittedName>
</protein>
<dbReference type="RefSeq" id="WP_171439749.1">
    <property type="nucleotide sequence ID" value="NZ_JABFNS010000018.1"/>
</dbReference>
<proteinExistence type="predicted"/>
<dbReference type="EMBL" id="JABFNT010000006">
    <property type="protein sequence ID" value="NOJ77230.1"/>
    <property type="molecule type" value="Genomic_DNA"/>
</dbReference>
<name>A0A7Y4IEL1_MYXXA</name>
<comment type="caution">
    <text evidence="2">The sequence shown here is derived from an EMBL/GenBank/DDBJ whole genome shotgun (WGS) entry which is preliminary data.</text>
</comment>
<organism evidence="2 3">
    <name type="scientific">Myxococcus xanthus</name>
    <dbReference type="NCBI Taxonomy" id="34"/>
    <lineage>
        <taxon>Bacteria</taxon>
        <taxon>Pseudomonadati</taxon>
        <taxon>Myxococcota</taxon>
        <taxon>Myxococcia</taxon>
        <taxon>Myxococcales</taxon>
        <taxon>Cystobacterineae</taxon>
        <taxon>Myxococcaceae</taxon>
        <taxon>Myxococcus</taxon>
    </lineage>
</organism>
<gene>
    <name evidence="2" type="ORF">HNV28_02475</name>
</gene>
<evidence type="ECO:0000256" key="1">
    <source>
        <dbReference type="SAM" id="MobiDB-lite"/>
    </source>
</evidence>
<sequence length="471" mass="50856">MESTTRSKPRILFAGATTGQDFNSLKDVGELSVSNGKDGLEAAEVCWIDCLTTKPGQYEPLLRTALDEGKTLVLSHPDAHAHQHLSKLAGCRVDGESGALMVSRDLGASTPSSYVVTALAMPIDDPAAQQHSGSGGEAGEATNGKPSPVPLQARTPSSTPQDNGARHDWAALLESHGRRAGRALGGPGLIPPAGVMYGIRTLNQSYTRHLTNSDDWSAASGKSQTAEFDFVSSFYVYRENGKPSADYVVIRIQEATFNPSTFMVNVDNAKGFWQYHFETRCTNNRNVPLLSTSPGTTNGPGVGAQISLPVLVKSVQDGSCVPNHWSATHGPVGRSIEGWALLNQSSNGSGTGRWVYHHRDFWNSQNDPPDEFGRWWAMMYEGGYGGRVKTLTSLARAAFTVENICAWRFSASTISSNPNVTFTESLNYRHVAFANPKGTGRNHRIVWAWADRSASTTINLVTVTDIASPCR</sequence>
<evidence type="ECO:0000313" key="3">
    <source>
        <dbReference type="Proteomes" id="UP000533080"/>
    </source>
</evidence>
<dbReference type="AlphaFoldDB" id="A0A7Y4IEL1"/>
<evidence type="ECO:0000313" key="2">
    <source>
        <dbReference type="EMBL" id="NOJ77230.1"/>
    </source>
</evidence>
<feature type="region of interest" description="Disordered" evidence="1">
    <location>
        <begin position="126"/>
        <end position="165"/>
    </location>
</feature>
<reference evidence="2 3" key="1">
    <citation type="submission" date="2020-05" db="EMBL/GenBank/DDBJ databases">
        <authorList>
            <person name="Whitworth D."/>
        </authorList>
    </citation>
    <scope>NUCLEOTIDE SEQUENCE [LARGE SCALE GENOMIC DNA]</scope>
    <source>
        <strain evidence="2 3">AM005</strain>
    </source>
</reference>
<dbReference type="Proteomes" id="UP000533080">
    <property type="component" value="Unassembled WGS sequence"/>
</dbReference>